<dbReference type="STRING" id="90262.A0A1X2IG97"/>
<dbReference type="AlphaFoldDB" id="A0A1X2IG97"/>
<keyword evidence="1" id="KW-0472">Membrane</keyword>
<accession>A0A1X2IG97</accession>
<evidence type="ECO:0000313" key="3">
    <source>
        <dbReference type="Proteomes" id="UP000193560"/>
    </source>
</evidence>
<proteinExistence type="predicted"/>
<dbReference type="OrthoDB" id="2020419at2759"/>
<evidence type="ECO:0000313" key="2">
    <source>
        <dbReference type="EMBL" id="ORZ15940.1"/>
    </source>
</evidence>
<dbReference type="Gene3D" id="3.40.50.11350">
    <property type="match status" value="1"/>
</dbReference>
<evidence type="ECO:0000256" key="1">
    <source>
        <dbReference type="SAM" id="Phobius"/>
    </source>
</evidence>
<keyword evidence="3" id="KW-1185">Reference proteome</keyword>
<organism evidence="2 3">
    <name type="scientific">Absidia repens</name>
    <dbReference type="NCBI Taxonomy" id="90262"/>
    <lineage>
        <taxon>Eukaryota</taxon>
        <taxon>Fungi</taxon>
        <taxon>Fungi incertae sedis</taxon>
        <taxon>Mucoromycota</taxon>
        <taxon>Mucoromycotina</taxon>
        <taxon>Mucoromycetes</taxon>
        <taxon>Mucorales</taxon>
        <taxon>Cunninghamellaceae</taxon>
        <taxon>Absidia</taxon>
    </lineage>
</organism>
<evidence type="ECO:0008006" key="4">
    <source>
        <dbReference type="Google" id="ProtNLM"/>
    </source>
</evidence>
<keyword evidence="1" id="KW-0812">Transmembrane</keyword>
<dbReference type="Proteomes" id="UP000193560">
    <property type="component" value="Unassembled WGS sequence"/>
</dbReference>
<protein>
    <recommendedName>
        <fullName evidence="4">GDP-fucose protein O-fucosyltransferase-domain-containing protein</fullName>
    </recommendedName>
</protein>
<keyword evidence="1" id="KW-1133">Transmembrane helix</keyword>
<reference evidence="2 3" key="1">
    <citation type="submission" date="2016-07" db="EMBL/GenBank/DDBJ databases">
        <title>Pervasive Adenine N6-methylation of Active Genes in Fungi.</title>
        <authorList>
            <consortium name="DOE Joint Genome Institute"/>
            <person name="Mondo S.J."/>
            <person name="Dannebaum R.O."/>
            <person name="Kuo R.C."/>
            <person name="Labutti K."/>
            <person name="Haridas S."/>
            <person name="Kuo A."/>
            <person name="Salamov A."/>
            <person name="Ahrendt S.R."/>
            <person name="Lipzen A."/>
            <person name="Sullivan W."/>
            <person name="Andreopoulos W.B."/>
            <person name="Clum A."/>
            <person name="Lindquist E."/>
            <person name="Daum C."/>
            <person name="Ramamoorthy G.K."/>
            <person name="Gryganskyi A."/>
            <person name="Culley D."/>
            <person name="Magnuson J.K."/>
            <person name="James T.Y."/>
            <person name="O'Malley M.A."/>
            <person name="Stajich J.E."/>
            <person name="Spatafora J.W."/>
            <person name="Visel A."/>
            <person name="Grigoriev I.V."/>
        </authorList>
    </citation>
    <scope>NUCLEOTIDE SEQUENCE [LARGE SCALE GENOMIC DNA]</scope>
    <source>
        <strain evidence="2 3">NRRL 1336</strain>
    </source>
</reference>
<sequence>MLPFRRIQFILLVAIVICMTGFFYRWHTAPNPSKWILPTMYDKDDNKDLVLKRQLIDEKYCGGPCRFTLPVFIMEQESKAQMHFRQLSFMSGLVNRTVVLPNVGGSRLGACLDNDFEFYYSRSWAFNNQDHFQHITMSEFKQWLLERQAIDRPATSQSMHIHVNLRDHAVEPQNCLVADHLLNMNGLPERRLYLNETANPLKRLYYEDAVRDFFMGVYRDPDSGESVQDEITNNVEVLSVYYDRRFPFIHNPAAESPIPYSEQVISQADLIANALSPYWAVHWRTERVEPASNLVGCAHSLVDYFDTRTYLTTNTTATSEDIEIKDDSTPTEQPTLFLLTDYPHVFDENDVEEAILNNGTSDKMQPASASFSPNSLTVHHHQAMQYVYKHLQVHVTHLDSSSSSLSETSSSSPPANWTVVPIPYDVARLDPGWLGILDKLLAMRADGFLAGAPGVCGRKSSFTNQIMNERLDHPRANVIDYFDLPESYQQQNGQVE</sequence>
<name>A0A1X2IG97_9FUNG</name>
<dbReference type="EMBL" id="MCGE01000012">
    <property type="protein sequence ID" value="ORZ15940.1"/>
    <property type="molecule type" value="Genomic_DNA"/>
</dbReference>
<gene>
    <name evidence="2" type="ORF">BCR42DRAFT_416182</name>
</gene>
<feature type="transmembrane region" description="Helical" evidence="1">
    <location>
        <begin position="7"/>
        <end position="26"/>
    </location>
</feature>
<comment type="caution">
    <text evidence="2">The sequence shown here is derived from an EMBL/GenBank/DDBJ whole genome shotgun (WGS) entry which is preliminary data.</text>
</comment>